<dbReference type="Pfam" id="PF02502">
    <property type="entry name" value="LacAB_rpiB"/>
    <property type="match status" value="1"/>
</dbReference>
<dbReference type="GO" id="GO:0004751">
    <property type="term" value="F:ribose-5-phosphate isomerase activity"/>
    <property type="evidence" value="ECO:0007669"/>
    <property type="project" value="TreeGrafter"/>
</dbReference>
<dbReference type="InterPro" id="IPR003500">
    <property type="entry name" value="RpiB_LacA_LacB"/>
</dbReference>
<sequence>MKRFEIITEVEARVLDIGSTVELIRGGRVTPLARDTLKTRRVTVLESVDAASPEITGPSVSDYVRTLAVGADQSGVTLKTELIRYLRSQGRTVHDLGAFDARDEVDCLDVAATVALAVARGEVEAGIVIDQTGIGSAISANKIKGVRAAMVQNEHLATCAQENNDVNVLTLGASLINVEQARAIVDAWLAVVLRGSSCHRRLEKLSRLERS</sequence>
<gene>
    <name evidence="1" type="ORF">METZ01_LOCUS2257</name>
</gene>
<dbReference type="PANTHER" id="PTHR30345:SF0">
    <property type="entry name" value="DNA DAMAGE-REPAIR_TOLERATION PROTEIN DRT102"/>
    <property type="match status" value="1"/>
</dbReference>
<name>A0A381N744_9ZZZZ</name>
<dbReference type="NCBIfam" id="TIGR00689">
    <property type="entry name" value="rpiB_lacA_lacB"/>
    <property type="match status" value="1"/>
</dbReference>
<evidence type="ECO:0008006" key="2">
    <source>
        <dbReference type="Google" id="ProtNLM"/>
    </source>
</evidence>
<accession>A0A381N744</accession>
<dbReference type="AlphaFoldDB" id="A0A381N744"/>
<reference evidence="1" key="1">
    <citation type="submission" date="2018-05" db="EMBL/GenBank/DDBJ databases">
        <authorList>
            <person name="Lanie J.A."/>
            <person name="Ng W.-L."/>
            <person name="Kazmierczak K.M."/>
            <person name="Andrzejewski T.M."/>
            <person name="Davidsen T.M."/>
            <person name="Wayne K.J."/>
            <person name="Tettelin H."/>
            <person name="Glass J.I."/>
            <person name="Rusch D."/>
            <person name="Podicherti R."/>
            <person name="Tsui H.-C.T."/>
            <person name="Winkler M.E."/>
        </authorList>
    </citation>
    <scope>NUCLEOTIDE SEQUENCE</scope>
</reference>
<evidence type="ECO:0000313" key="1">
    <source>
        <dbReference type="EMBL" id="SUZ49403.1"/>
    </source>
</evidence>
<protein>
    <recommendedName>
        <fullName evidence="2">Ribose 5-phosphate isomerase B</fullName>
    </recommendedName>
</protein>
<dbReference type="GO" id="GO:0019316">
    <property type="term" value="P:D-allose catabolic process"/>
    <property type="evidence" value="ECO:0007669"/>
    <property type="project" value="TreeGrafter"/>
</dbReference>
<dbReference type="InterPro" id="IPR036569">
    <property type="entry name" value="RpiB_LacA_LacB_sf"/>
</dbReference>
<dbReference type="PANTHER" id="PTHR30345">
    <property type="entry name" value="RIBOSE-5-PHOSPHATE ISOMERASE B"/>
    <property type="match status" value="1"/>
</dbReference>
<dbReference type="SUPFAM" id="SSF89623">
    <property type="entry name" value="Ribose/Galactose isomerase RpiB/AlsB"/>
    <property type="match status" value="1"/>
</dbReference>
<proteinExistence type="predicted"/>
<dbReference type="Gene3D" id="3.40.1400.10">
    <property type="entry name" value="Sugar-phosphate isomerase, RpiB/LacA/LacB"/>
    <property type="match status" value="1"/>
</dbReference>
<dbReference type="EMBL" id="UINC01000113">
    <property type="protein sequence ID" value="SUZ49403.1"/>
    <property type="molecule type" value="Genomic_DNA"/>
</dbReference>
<organism evidence="1">
    <name type="scientific">marine metagenome</name>
    <dbReference type="NCBI Taxonomy" id="408172"/>
    <lineage>
        <taxon>unclassified sequences</taxon>
        <taxon>metagenomes</taxon>
        <taxon>ecological metagenomes</taxon>
    </lineage>
</organism>
<dbReference type="GO" id="GO:0009052">
    <property type="term" value="P:pentose-phosphate shunt, non-oxidative branch"/>
    <property type="evidence" value="ECO:0007669"/>
    <property type="project" value="TreeGrafter"/>
</dbReference>